<reference evidence="1 2" key="1">
    <citation type="submission" date="2018-06" db="EMBL/GenBank/DDBJ databases">
        <authorList>
            <consortium name="Pathogen Informatics"/>
            <person name="Doyle S."/>
        </authorList>
    </citation>
    <scope>NUCLEOTIDE SEQUENCE [LARGE SCALE GENOMIC DNA]</scope>
    <source>
        <strain evidence="1 2">NCTC12278</strain>
    </source>
</reference>
<gene>
    <name evidence="1" type="ORF">NCTC12278_01400</name>
</gene>
<keyword evidence="1" id="KW-0449">Lipoprotein</keyword>
<dbReference type="STRING" id="1123303.GCA_000372425_00917"/>
<keyword evidence="2" id="KW-1185">Reference proteome</keyword>
<name>A0A2X3Y0D2_9STRE</name>
<dbReference type="OrthoDB" id="2233558at2"/>
<evidence type="ECO:0000313" key="1">
    <source>
        <dbReference type="EMBL" id="SQF40821.1"/>
    </source>
</evidence>
<dbReference type="PROSITE" id="PS51257">
    <property type="entry name" value="PROKAR_LIPOPROTEIN"/>
    <property type="match status" value="1"/>
</dbReference>
<protein>
    <submittedName>
        <fullName evidence="1">Lipoprotein</fullName>
    </submittedName>
</protein>
<sequence>MRKRLSLLLVLCLGGIVIMTGCRENKNSRQWIENKVSAVSRVYPTEDLFDLFKEFPEGFEIRIGDVYKKTSDTTYLQEMELTGNPKTKGITGTLKRIKRESSGDEIVLASSDMTYIEQGFILSNSELSSDDIIHKEILIEKLSLNKERLAKFPLNNKSYSWETGDAFIEYTVVDSVINKYFGLNQNAKLKLGIDVTNSMLIGYQYGFVLSVEGNGVTHTEKFYSQKINEEALKNSE</sequence>
<proteinExistence type="predicted"/>
<organism evidence="1 2">
    <name type="scientific">Streptococcus ferus</name>
    <dbReference type="NCBI Taxonomy" id="1345"/>
    <lineage>
        <taxon>Bacteria</taxon>
        <taxon>Bacillati</taxon>
        <taxon>Bacillota</taxon>
        <taxon>Bacilli</taxon>
        <taxon>Lactobacillales</taxon>
        <taxon>Streptococcaceae</taxon>
        <taxon>Streptococcus</taxon>
    </lineage>
</organism>
<dbReference type="Proteomes" id="UP000249495">
    <property type="component" value="Chromosome 1"/>
</dbReference>
<accession>A0A2X3Y0D2</accession>
<evidence type="ECO:0000313" key="2">
    <source>
        <dbReference type="Proteomes" id="UP000249495"/>
    </source>
</evidence>
<dbReference type="EMBL" id="LS483343">
    <property type="protein sequence ID" value="SQF40821.1"/>
    <property type="molecule type" value="Genomic_DNA"/>
</dbReference>
<dbReference type="AlphaFoldDB" id="A0A2X3Y0D2"/>
<dbReference type="KEGG" id="sfer:NCTC12278_01400"/>